<dbReference type="Pfam" id="PF01796">
    <property type="entry name" value="OB_ChsH2_C"/>
    <property type="match status" value="1"/>
</dbReference>
<reference evidence="4 5" key="1">
    <citation type="submission" date="2017-08" db="EMBL/GenBank/DDBJ databases">
        <title>Infants hospitalized years apart are colonized by the same room-sourced microbial strains.</title>
        <authorList>
            <person name="Brooks B."/>
            <person name="Olm M.R."/>
            <person name="Firek B.A."/>
            <person name="Baker R."/>
            <person name="Thomas B.C."/>
            <person name="Morowitz M.J."/>
            <person name="Banfield J.F."/>
        </authorList>
    </citation>
    <scope>NUCLEOTIDE SEQUENCE [LARGE SCALE GENOMIC DNA]</scope>
    <source>
        <strain evidence="4">S2_005_003_R2_47</strain>
    </source>
</reference>
<feature type="domain" description="ChsH2 C-terminal OB-fold" evidence="2">
    <location>
        <begin position="401"/>
        <end position="458"/>
    </location>
</feature>
<organism evidence="4 5">
    <name type="scientific">Sphingopyxis macrogoltabida</name>
    <name type="common">Sphingomonas macrogoltabidus</name>
    <dbReference type="NCBI Taxonomy" id="33050"/>
    <lineage>
        <taxon>Bacteria</taxon>
        <taxon>Pseudomonadati</taxon>
        <taxon>Pseudomonadota</taxon>
        <taxon>Alphaproteobacteria</taxon>
        <taxon>Sphingomonadales</taxon>
        <taxon>Sphingomonadaceae</taxon>
        <taxon>Sphingopyxis</taxon>
    </lineage>
</organism>
<dbReference type="Pfam" id="PF08541">
    <property type="entry name" value="ACP_syn_III_C"/>
    <property type="match status" value="1"/>
</dbReference>
<accession>A0A2W5L7V8</accession>
<feature type="domain" description="Beta-ketoacyl-[acyl-carrier-protein] synthase III C-terminal" evidence="3">
    <location>
        <begin position="213"/>
        <end position="292"/>
    </location>
</feature>
<dbReference type="InterPro" id="IPR013747">
    <property type="entry name" value="ACP_syn_III_C"/>
</dbReference>
<dbReference type="InterPro" id="IPR016039">
    <property type="entry name" value="Thiolase-like"/>
</dbReference>
<proteinExistence type="predicted"/>
<gene>
    <name evidence="4" type="ORF">DI569_00080</name>
</gene>
<comment type="caution">
    <text evidence="4">The sequence shown here is derived from an EMBL/GenBank/DDBJ whole genome shotgun (WGS) entry which is preliminary data.</text>
</comment>
<dbReference type="InterPro" id="IPR002878">
    <property type="entry name" value="ChsH2_C"/>
</dbReference>
<sequence>MSAILSIGAYVPLMRLQRASIYDANRWFAPGLKGLARGERAIANWDEDVVTMAVEAARNCLADRDTGDVTAVLLASTSAPFADRQNAGIVKEALNLDDAVLTVDIGASQKAGTGALIQALRGGDSGMTLLTASENRRARPASEDEMVNGDAAAALLIGPGDGIARFLGSHSISADFVDHFRTDDAEFDYGWEARWVREEGYAKLSGAAVRGLLDAHGIDGGDIAHFAAGIPAKGAAAALARTVGIPAEAVIDDFAATLGYAGCAQPLLLLAAALEKAKPGDHILVVGFGQGADALLFEATDAVARPSDAVGLSDAIARSRKEDNYLKYLAFAGHLKLELGKRAEFDQKPVLTALYRNRKAVLGLVGGRCTVTGTVQFPKSEISVNQNAPEIGTQEDYPFAHRRAKVLTYTADSLTYTPDPPNYYGMVEFEGGGRMLTEFTDADPDSIFVGAPVRMMFRVKARDDRSGFVKYFWKAVPAAEGN</sequence>
<evidence type="ECO:0000259" key="3">
    <source>
        <dbReference type="Pfam" id="PF08541"/>
    </source>
</evidence>
<evidence type="ECO:0000256" key="1">
    <source>
        <dbReference type="ARBA" id="ARBA00022679"/>
    </source>
</evidence>
<dbReference type="Gene3D" id="3.40.47.10">
    <property type="match status" value="2"/>
</dbReference>
<dbReference type="GO" id="GO:0016746">
    <property type="term" value="F:acyltransferase activity"/>
    <property type="evidence" value="ECO:0007669"/>
    <property type="project" value="UniProtKB-KW"/>
</dbReference>
<dbReference type="SUPFAM" id="SSF50249">
    <property type="entry name" value="Nucleic acid-binding proteins"/>
    <property type="match status" value="1"/>
</dbReference>
<name>A0A2W5L7V8_SPHMC</name>
<dbReference type="AlphaFoldDB" id="A0A2W5L7V8"/>
<dbReference type="EMBL" id="QFPJ01000001">
    <property type="protein sequence ID" value="PZQ24619.1"/>
    <property type="molecule type" value="Genomic_DNA"/>
</dbReference>
<evidence type="ECO:0000313" key="5">
    <source>
        <dbReference type="Proteomes" id="UP000248597"/>
    </source>
</evidence>
<evidence type="ECO:0000259" key="2">
    <source>
        <dbReference type="Pfam" id="PF01796"/>
    </source>
</evidence>
<keyword evidence="1" id="KW-0808">Transferase</keyword>
<dbReference type="Proteomes" id="UP000248597">
    <property type="component" value="Unassembled WGS sequence"/>
</dbReference>
<dbReference type="SUPFAM" id="SSF53901">
    <property type="entry name" value="Thiolase-like"/>
    <property type="match status" value="2"/>
</dbReference>
<dbReference type="InterPro" id="IPR012340">
    <property type="entry name" value="NA-bd_OB-fold"/>
</dbReference>
<protein>
    <submittedName>
        <fullName evidence="4">3-hydroxy-3-methylglutaryl CoA synthase</fullName>
    </submittedName>
</protein>
<evidence type="ECO:0000313" key="4">
    <source>
        <dbReference type="EMBL" id="PZQ24619.1"/>
    </source>
</evidence>